<reference evidence="3 4" key="1">
    <citation type="journal article" date="2016" name="Nat. Commun.">
        <title>Thousands of microbial genomes shed light on interconnected biogeochemical processes in an aquifer system.</title>
        <authorList>
            <person name="Anantharaman K."/>
            <person name="Brown C.T."/>
            <person name="Hug L.A."/>
            <person name="Sharon I."/>
            <person name="Castelle C.J."/>
            <person name="Probst A.J."/>
            <person name="Thomas B.C."/>
            <person name="Singh A."/>
            <person name="Wilkins M.J."/>
            <person name="Karaoz U."/>
            <person name="Brodie E.L."/>
            <person name="Williams K.H."/>
            <person name="Hubbard S.S."/>
            <person name="Banfield J.F."/>
        </authorList>
    </citation>
    <scope>NUCLEOTIDE SEQUENCE [LARGE SCALE GENOMIC DNA]</scope>
</reference>
<name>A0A1F7VB63_9BACT</name>
<dbReference type="AlphaFoldDB" id="A0A1F7VB63"/>
<dbReference type="Proteomes" id="UP000178723">
    <property type="component" value="Unassembled WGS sequence"/>
</dbReference>
<dbReference type="PANTHER" id="PTHR45947:SF3">
    <property type="entry name" value="SULFOQUINOVOSYL TRANSFERASE SQD2"/>
    <property type="match status" value="1"/>
</dbReference>
<evidence type="ECO:0000313" key="3">
    <source>
        <dbReference type="EMBL" id="OGL87214.1"/>
    </source>
</evidence>
<evidence type="ECO:0008006" key="5">
    <source>
        <dbReference type="Google" id="ProtNLM"/>
    </source>
</evidence>
<dbReference type="InterPro" id="IPR028098">
    <property type="entry name" value="Glyco_trans_4-like_N"/>
</dbReference>
<dbReference type="GO" id="GO:0016758">
    <property type="term" value="F:hexosyltransferase activity"/>
    <property type="evidence" value="ECO:0007669"/>
    <property type="project" value="TreeGrafter"/>
</dbReference>
<organism evidence="3 4">
    <name type="scientific">Candidatus Uhrbacteria bacterium RIFCSPLOWO2_02_FULL_48_12</name>
    <dbReference type="NCBI Taxonomy" id="1802407"/>
    <lineage>
        <taxon>Bacteria</taxon>
        <taxon>Candidatus Uhriibacteriota</taxon>
    </lineage>
</organism>
<feature type="domain" description="Glycosyl transferase family 1" evidence="1">
    <location>
        <begin position="194"/>
        <end position="357"/>
    </location>
</feature>
<dbReference type="InterPro" id="IPR001296">
    <property type="entry name" value="Glyco_trans_1"/>
</dbReference>
<sequence>MGKILLLTLEYPPSGGVGRMYRELARAMPPERIVVWAAPSTAEISPDAFYTDNYTIRRSPLLSSWGWPRWLVTIFRLDAYLEQQGIDQIIVGQVLPLGTAVWLLSLVRPLHYAVFVHGLDVLKPMKSKRKKWLIKKIFHRANGIFAANKFVAGLIKELDVPSAKITVIYPSPALSKFPNAALVKRLGDEFDLAKAPVLLTISRLVERKGHDVVLRALEIVWREVPDLRYFIIGDGPMRARLKILKNTLSRHEQVKFLGALDDDETTAWLSLAAIFIMTPRTLPNGDVEGLGIVYLEAGYAGKPVIGSYSGGVSEAIVDGETGLLVPENDIKATTAAILKLLHDPALAARMGAAGRKRALGFSARSGASKILEFFNHQTR</sequence>
<proteinExistence type="predicted"/>
<dbReference type="SUPFAM" id="SSF53756">
    <property type="entry name" value="UDP-Glycosyltransferase/glycogen phosphorylase"/>
    <property type="match status" value="1"/>
</dbReference>
<feature type="domain" description="Glycosyltransferase subfamily 4-like N-terminal" evidence="2">
    <location>
        <begin position="15"/>
        <end position="170"/>
    </location>
</feature>
<dbReference type="CDD" id="cd03801">
    <property type="entry name" value="GT4_PimA-like"/>
    <property type="match status" value="1"/>
</dbReference>
<protein>
    <recommendedName>
        <fullName evidence="5">Glycosyl transferase family 1 domain-containing protein</fullName>
    </recommendedName>
</protein>
<accession>A0A1F7VB63</accession>
<comment type="caution">
    <text evidence="3">The sequence shown here is derived from an EMBL/GenBank/DDBJ whole genome shotgun (WGS) entry which is preliminary data.</text>
</comment>
<dbReference type="Gene3D" id="3.40.50.2000">
    <property type="entry name" value="Glycogen Phosphorylase B"/>
    <property type="match status" value="2"/>
</dbReference>
<gene>
    <name evidence="3" type="ORF">A3I40_03580</name>
</gene>
<dbReference type="Pfam" id="PF13439">
    <property type="entry name" value="Glyco_transf_4"/>
    <property type="match status" value="1"/>
</dbReference>
<evidence type="ECO:0000259" key="2">
    <source>
        <dbReference type="Pfam" id="PF13439"/>
    </source>
</evidence>
<evidence type="ECO:0000259" key="1">
    <source>
        <dbReference type="Pfam" id="PF00534"/>
    </source>
</evidence>
<dbReference type="STRING" id="1802407.A3I40_03580"/>
<dbReference type="EMBL" id="MGEP01000030">
    <property type="protein sequence ID" value="OGL87214.1"/>
    <property type="molecule type" value="Genomic_DNA"/>
</dbReference>
<dbReference type="PANTHER" id="PTHR45947">
    <property type="entry name" value="SULFOQUINOVOSYL TRANSFERASE SQD2"/>
    <property type="match status" value="1"/>
</dbReference>
<evidence type="ECO:0000313" key="4">
    <source>
        <dbReference type="Proteomes" id="UP000178723"/>
    </source>
</evidence>
<dbReference type="Pfam" id="PF00534">
    <property type="entry name" value="Glycos_transf_1"/>
    <property type="match status" value="1"/>
</dbReference>
<dbReference type="InterPro" id="IPR050194">
    <property type="entry name" value="Glycosyltransferase_grp1"/>
</dbReference>